<name>A0A9W8R0U4_9HYPO</name>
<dbReference type="AlphaFoldDB" id="A0A9W8R0U4"/>
<evidence type="ECO:0000313" key="2">
    <source>
        <dbReference type="Proteomes" id="UP001152087"/>
    </source>
</evidence>
<gene>
    <name evidence="1" type="ORF">NW755_008971</name>
</gene>
<reference evidence="1" key="1">
    <citation type="submission" date="2022-09" db="EMBL/GenBank/DDBJ databases">
        <title>Fusarium specimens isolated from Avocado Roots.</title>
        <authorList>
            <person name="Stajich J."/>
            <person name="Roper C."/>
            <person name="Heimlech-Rivalta G."/>
        </authorList>
    </citation>
    <scope>NUCLEOTIDE SEQUENCE</scope>
    <source>
        <strain evidence="1">A02</strain>
    </source>
</reference>
<dbReference type="EMBL" id="JAOQAV010000026">
    <property type="protein sequence ID" value="KAJ4184513.1"/>
    <property type="molecule type" value="Genomic_DNA"/>
</dbReference>
<sequence length="150" mass="16973">MAQHHSAAQTGRGLRMGAYILPCCSTGERSSTPPFWLDEVEAETRRSCDKVEPRRWFLWQRFVQQSMTGYYVEPADRPNTDLAVGARAKQSRQIFPYPFVAAPSAVLASRPHPQSQQRILIHGRLKSDLECVGAFLVHVRPSLDNRPDVL</sequence>
<keyword evidence="2" id="KW-1185">Reference proteome</keyword>
<organism evidence="1 2">
    <name type="scientific">Fusarium falciforme</name>
    <dbReference type="NCBI Taxonomy" id="195108"/>
    <lineage>
        <taxon>Eukaryota</taxon>
        <taxon>Fungi</taxon>
        <taxon>Dikarya</taxon>
        <taxon>Ascomycota</taxon>
        <taxon>Pezizomycotina</taxon>
        <taxon>Sordariomycetes</taxon>
        <taxon>Hypocreomycetidae</taxon>
        <taxon>Hypocreales</taxon>
        <taxon>Nectriaceae</taxon>
        <taxon>Fusarium</taxon>
        <taxon>Fusarium solani species complex</taxon>
    </lineage>
</organism>
<protein>
    <submittedName>
        <fullName evidence="1">Uncharacterized protein</fullName>
    </submittedName>
</protein>
<comment type="caution">
    <text evidence="1">The sequence shown here is derived from an EMBL/GenBank/DDBJ whole genome shotgun (WGS) entry which is preliminary data.</text>
</comment>
<dbReference type="Proteomes" id="UP001152087">
    <property type="component" value="Unassembled WGS sequence"/>
</dbReference>
<proteinExistence type="predicted"/>
<evidence type="ECO:0000313" key="1">
    <source>
        <dbReference type="EMBL" id="KAJ4184513.1"/>
    </source>
</evidence>
<accession>A0A9W8R0U4</accession>